<feature type="domain" description="DNA primase/polymerase bifunctional N-terminal" evidence="2">
    <location>
        <begin position="1"/>
        <end position="140"/>
    </location>
</feature>
<protein>
    <recommendedName>
        <fullName evidence="4">DNA primase/polymerase bifunctional N-terminal domain-containing protein</fullName>
    </recommendedName>
</protein>
<dbReference type="SMART" id="SM00943">
    <property type="entry name" value="Prim-Pol"/>
    <property type="match status" value="1"/>
</dbReference>
<dbReference type="AlphaFoldDB" id="A0A0F9L2T9"/>
<dbReference type="SMART" id="SM00942">
    <property type="entry name" value="PriCT_1"/>
    <property type="match status" value="1"/>
</dbReference>
<proteinExistence type="predicted"/>
<organism evidence="3">
    <name type="scientific">marine sediment metagenome</name>
    <dbReference type="NCBI Taxonomy" id="412755"/>
    <lineage>
        <taxon>unclassified sequences</taxon>
        <taxon>metagenomes</taxon>
        <taxon>ecological metagenomes</taxon>
    </lineage>
</organism>
<accession>A0A0F9L2T9</accession>
<dbReference type="InterPro" id="IPR015330">
    <property type="entry name" value="DNA_primase/pol_bifunc_N"/>
</dbReference>
<dbReference type="Pfam" id="PF09250">
    <property type="entry name" value="Prim-Pol"/>
    <property type="match status" value="1"/>
</dbReference>
<dbReference type="SUPFAM" id="SSF56747">
    <property type="entry name" value="Prim-pol domain"/>
    <property type="match status" value="1"/>
</dbReference>
<dbReference type="Pfam" id="PF08708">
    <property type="entry name" value="PriCT_1"/>
    <property type="match status" value="1"/>
</dbReference>
<evidence type="ECO:0000259" key="1">
    <source>
        <dbReference type="SMART" id="SM00942"/>
    </source>
</evidence>
<gene>
    <name evidence="3" type="ORF">LCGC14_1252020</name>
</gene>
<evidence type="ECO:0000259" key="2">
    <source>
        <dbReference type="SMART" id="SM00943"/>
    </source>
</evidence>
<feature type="domain" description="Primase C-terminal 1" evidence="1">
    <location>
        <begin position="167"/>
        <end position="232"/>
    </location>
</feature>
<dbReference type="CDD" id="cd04859">
    <property type="entry name" value="Prim_Pol"/>
    <property type="match status" value="1"/>
</dbReference>
<comment type="caution">
    <text evidence="3">The sequence shown here is derived from an EMBL/GenBank/DDBJ whole genome shotgun (WGS) entry which is preliminary data.</text>
</comment>
<evidence type="ECO:0008006" key="4">
    <source>
        <dbReference type="Google" id="ProtNLM"/>
    </source>
</evidence>
<name>A0A0F9L2T9_9ZZZZ</name>
<evidence type="ECO:0000313" key="3">
    <source>
        <dbReference type="EMBL" id="KKM89109.1"/>
    </source>
</evidence>
<reference evidence="3" key="1">
    <citation type="journal article" date="2015" name="Nature">
        <title>Complex archaea that bridge the gap between prokaryotes and eukaryotes.</title>
        <authorList>
            <person name="Spang A."/>
            <person name="Saw J.H."/>
            <person name="Jorgensen S.L."/>
            <person name="Zaremba-Niedzwiedzka K."/>
            <person name="Martijn J."/>
            <person name="Lind A.E."/>
            <person name="van Eijk R."/>
            <person name="Schleper C."/>
            <person name="Guy L."/>
            <person name="Ettema T.J."/>
        </authorList>
    </citation>
    <scope>NUCLEOTIDE SEQUENCE</scope>
</reference>
<dbReference type="EMBL" id="LAZR01006869">
    <property type="protein sequence ID" value="KKM89109.1"/>
    <property type="molecule type" value="Genomic_DNA"/>
</dbReference>
<sequence length="242" mass="26007">MPWEGFQKRIATEQEVRGWFAKEPQANLGIVTGSISGLFVLDLDDRHGGNDSIDKLLDGTRHLPDSPFAFTGGKSVVPSAHLYFKMEGPTPTMPGLLPGVDLKGEGGYVVAPPSIHPDGGVYEWVVSPREVELLPAPGWLVADLIKQRRSSPAVGGGAPHDPSWVADLLQSGVGEGQRNESATRLAGYFRGRGMDTTTILAVMAPFAARCTPPLPERELETIVESVCRYPSGAQPSVPVWEL</sequence>
<dbReference type="InterPro" id="IPR014820">
    <property type="entry name" value="PriCT_1"/>
</dbReference>